<evidence type="ECO:0000313" key="3">
    <source>
        <dbReference type="Proteomes" id="UP000032430"/>
    </source>
</evidence>
<dbReference type="KEGG" id="lfa:LFA_0717"/>
<dbReference type="InterPro" id="IPR050592">
    <property type="entry name" value="GDSL_lipolytic_enzyme"/>
</dbReference>
<dbReference type="SUPFAM" id="SSF52266">
    <property type="entry name" value="SGNH hydrolase"/>
    <property type="match status" value="1"/>
</dbReference>
<keyword evidence="1" id="KW-0732">Signal</keyword>
<dbReference type="GO" id="GO:0016788">
    <property type="term" value="F:hydrolase activity, acting on ester bonds"/>
    <property type="evidence" value="ECO:0007669"/>
    <property type="project" value="InterPro"/>
</dbReference>
<reference evidence="3" key="1">
    <citation type="submission" date="2014-09" db="EMBL/GenBank/DDBJ databases">
        <authorList>
            <person name="Gomez-Valero L."/>
        </authorList>
    </citation>
    <scope>NUCLEOTIDE SEQUENCE [LARGE SCALE GENOMIC DNA]</scope>
    <source>
        <strain evidence="3">ATCC700992</strain>
    </source>
</reference>
<dbReference type="AlphaFoldDB" id="A0A098G3V2"/>
<dbReference type="InterPro" id="IPR036514">
    <property type="entry name" value="SGNH_hydro_sf"/>
</dbReference>
<evidence type="ECO:0000256" key="1">
    <source>
        <dbReference type="ARBA" id="ARBA00022729"/>
    </source>
</evidence>
<protein>
    <submittedName>
        <fullName evidence="2">Uncharacterized protein</fullName>
    </submittedName>
</protein>
<dbReference type="PANTHER" id="PTHR45642">
    <property type="entry name" value="GDSL ESTERASE/LIPASE EXL3"/>
    <property type="match status" value="1"/>
</dbReference>
<evidence type="ECO:0000313" key="2">
    <source>
        <dbReference type="EMBL" id="CEG56165.1"/>
    </source>
</evidence>
<sequence length="360" mass="38643">MLKRIITLAERTRTRLAVMASSVFLCCGITDSVQALPFNQIHQVYFFGDSLSDSGFNNLLPFTPNFPAGKAPTYTTYGGYTWSQYVARDVKGFLLPVGYPVPNPPDTITNNTTPLSLPVVAPVSPVLDGVCYAAGGSTTNSTGVGTPYAPSLAAQVSNFLNQVVIEPNDVIFVWSGANDLLKLLLSPTPPTQFQLLMAANYAATNIANQVALLSDRGARRIVIMSLPNIGYTPLILGAAASNPSLPASIKSVTFSFNSMLNQSIGKVIASHPYTKVLYVDVYDLLDNVILAAQQGKPYVVAGKTFNFVNYNTPACGNVISALFCPPGTPAGYIFADTLHPTDEAHRLLSLYVESQIYNWA</sequence>
<gene>
    <name evidence="2" type="ORF">LFA_0717</name>
</gene>
<keyword evidence="3" id="KW-1185">Reference proteome</keyword>
<dbReference type="RefSeq" id="WP_045094889.1">
    <property type="nucleotide sequence ID" value="NZ_LN614827.1"/>
</dbReference>
<proteinExistence type="predicted"/>
<dbReference type="STRING" id="1212491.LFA_0717"/>
<dbReference type="Pfam" id="PF00657">
    <property type="entry name" value="Lipase_GDSL"/>
    <property type="match status" value="1"/>
</dbReference>
<organism evidence="2 3">
    <name type="scientific">Legionella fallonii LLAP-10</name>
    <dbReference type="NCBI Taxonomy" id="1212491"/>
    <lineage>
        <taxon>Bacteria</taxon>
        <taxon>Pseudomonadati</taxon>
        <taxon>Pseudomonadota</taxon>
        <taxon>Gammaproteobacteria</taxon>
        <taxon>Legionellales</taxon>
        <taxon>Legionellaceae</taxon>
        <taxon>Legionella</taxon>
    </lineage>
</organism>
<dbReference type="InterPro" id="IPR001087">
    <property type="entry name" value="GDSL"/>
</dbReference>
<dbReference type="HOGENOM" id="CLU_015101_3_2_6"/>
<accession>A0A098G3V2</accession>
<dbReference type="EMBL" id="LN614827">
    <property type="protein sequence ID" value="CEG56165.1"/>
    <property type="molecule type" value="Genomic_DNA"/>
</dbReference>
<dbReference type="Proteomes" id="UP000032430">
    <property type="component" value="Chromosome I"/>
</dbReference>
<dbReference type="PANTHER" id="PTHR45642:SF139">
    <property type="entry name" value="SGNH HYDROLASE-TYPE ESTERASE DOMAIN-CONTAINING PROTEIN"/>
    <property type="match status" value="1"/>
</dbReference>
<dbReference type="Gene3D" id="3.40.50.1110">
    <property type="entry name" value="SGNH hydrolase"/>
    <property type="match status" value="1"/>
</dbReference>
<name>A0A098G3V2_9GAMM</name>
<dbReference type="OrthoDB" id="5292073at2"/>
<dbReference type="CDD" id="cd01846">
    <property type="entry name" value="fatty_acyltransferase_like"/>
    <property type="match status" value="1"/>
</dbReference>